<protein>
    <recommendedName>
        <fullName evidence="3">Lipoprotein</fullName>
    </recommendedName>
</protein>
<gene>
    <name evidence="1" type="ORF">DYBT9623_00600</name>
</gene>
<dbReference type="Proteomes" id="UP000679725">
    <property type="component" value="Unassembled WGS sequence"/>
</dbReference>
<sequence>MTTFAQKFLSFLQTKMFTRILIIMTLEVVLYGCKSAKDSPKFNFADGVYHTKIKDVKQQVFIENTEDSIVVYSLKKGWKRLDLKTTVSEKKAYPQNSSKETLGANKYWQNGFDIDILTIPLKFRPSVQSFPSQFSNNVNGVVYLGYRSDIYRLSYKKNPIGRITQDVKHYGLSAGFITGLGGTAINPWVTKDALTIEYDGLVWSKGIAVLMGLNQFTFGIVGGLDHLLDKNRKVWIYQSKPYIGLAVGLNLN</sequence>
<name>A0ABM8UK61_9BACT</name>
<reference evidence="1 2" key="1">
    <citation type="submission" date="2021-04" db="EMBL/GenBank/DDBJ databases">
        <authorList>
            <person name="Rodrigo-Torres L."/>
            <person name="Arahal R. D."/>
            <person name="Lucena T."/>
        </authorList>
    </citation>
    <scope>NUCLEOTIDE SEQUENCE [LARGE SCALE GENOMIC DNA]</scope>
    <source>
        <strain evidence="1 2">CECT 9623</strain>
    </source>
</reference>
<comment type="caution">
    <text evidence="1">The sequence shown here is derived from an EMBL/GenBank/DDBJ whole genome shotgun (WGS) entry which is preliminary data.</text>
</comment>
<evidence type="ECO:0000313" key="1">
    <source>
        <dbReference type="EMBL" id="CAG5067873.1"/>
    </source>
</evidence>
<keyword evidence="2" id="KW-1185">Reference proteome</keyword>
<dbReference type="EMBL" id="CAJRAU010000001">
    <property type="protein sequence ID" value="CAG5067873.1"/>
    <property type="molecule type" value="Genomic_DNA"/>
</dbReference>
<evidence type="ECO:0000313" key="2">
    <source>
        <dbReference type="Proteomes" id="UP000679725"/>
    </source>
</evidence>
<organism evidence="1 2">
    <name type="scientific">Dyadobacter linearis</name>
    <dbReference type="NCBI Taxonomy" id="2823330"/>
    <lineage>
        <taxon>Bacteria</taxon>
        <taxon>Pseudomonadati</taxon>
        <taxon>Bacteroidota</taxon>
        <taxon>Cytophagia</taxon>
        <taxon>Cytophagales</taxon>
        <taxon>Spirosomataceae</taxon>
        <taxon>Dyadobacter</taxon>
    </lineage>
</organism>
<evidence type="ECO:0008006" key="3">
    <source>
        <dbReference type="Google" id="ProtNLM"/>
    </source>
</evidence>
<accession>A0ABM8UK61</accession>
<proteinExistence type="predicted"/>